<protein>
    <recommendedName>
        <fullName evidence="4">HD domain-containing protein</fullName>
    </recommendedName>
</protein>
<evidence type="ECO:0000313" key="2">
    <source>
        <dbReference type="EMBL" id="KAL0636289.1"/>
    </source>
</evidence>
<evidence type="ECO:0000256" key="1">
    <source>
        <dbReference type="SAM" id="MobiDB-lite"/>
    </source>
</evidence>
<organism evidence="2 3">
    <name type="scientific">Discina gigas</name>
    <dbReference type="NCBI Taxonomy" id="1032678"/>
    <lineage>
        <taxon>Eukaryota</taxon>
        <taxon>Fungi</taxon>
        <taxon>Dikarya</taxon>
        <taxon>Ascomycota</taxon>
        <taxon>Pezizomycotina</taxon>
        <taxon>Pezizomycetes</taxon>
        <taxon>Pezizales</taxon>
        <taxon>Discinaceae</taxon>
        <taxon>Discina</taxon>
    </lineage>
</organism>
<evidence type="ECO:0000313" key="3">
    <source>
        <dbReference type="Proteomes" id="UP001447188"/>
    </source>
</evidence>
<reference evidence="2 3" key="1">
    <citation type="submission" date="2024-02" db="EMBL/GenBank/DDBJ databases">
        <title>Discinaceae phylogenomics.</title>
        <authorList>
            <person name="Dirks A.C."/>
            <person name="James T.Y."/>
        </authorList>
    </citation>
    <scope>NUCLEOTIDE SEQUENCE [LARGE SCALE GENOMIC DNA]</scope>
    <source>
        <strain evidence="2 3">ACD0624</strain>
    </source>
</reference>
<dbReference type="EMBL" id="JBBBZM010000053">
    <property type="protein sequence ID" value="KAL0636289.1"/>
    <property type="molecule type" value="Genomic_DNA"/>
</dbReference>
<sequence length="241" mass="26513">MGNSLTTLHPHHNPSHASVERGLEDLMRSAPGPLTPRPLSISDIQPPSSAAAEATHKYVIKQHDHAGIYGHLRRSHFFALALLDPALGLFSAETLAQGKAENIDETLWHAVMLHELGWTLENIKAESPMSFELVGGIQAYEYLNKHTPELTKWQIDDITEGIVQHTDLLMPGKASLLVQVMHLGIGIDAIGQPLDVLKSLIHEETLRNALREWPREESFGALATLVVAGELKKPGPHFSIL</sequence>
<keyword evidence="3" id="KW-1185">Reference proteome</keyword>
<accession>A0ABR3GK27</accession>
<evidence type="ECO:0008006" key="4">
    <source>
        <dbReference type="Google" id="ProtNLM"/>
    </source>
</evidence>
<feature type="region of interest" description="Disordered" evidence="1">
    <location>
        <begin position="27"/>
        <end position="46"/>
    </location>
</feature>
<gene>
    <name evidence="2" type="ORF">Q9L58_004746</name>
</gene>
<dbReference type="PANTHER" id="PTHR35569">
    <property type="entry name" value="CYANAMIDE HYDRATASE DDI2-RELATED"/>
    <property type="match status" value="1"/>
</dbReference>
<comment type="caution">
    <text evidence="2">The sequence shown here is derived from an EMBL/GenBank/DDBJ whole genome shotgun (WGS) entry which is preliminary data.</text>
</comment>
<dbReference type="PANTHER" id="PTHR35569:SF1">
    <property type="entry name" value="CYANAMIDE HYDRATASE DDI2-RELATED"/>
    <property type="match status" value="1"/>
</dbReference>
<proteinExistence type="predicted"/>
<name>A0ABR3GK27_9PEZI</name>
<dbReference type="Proteomes" id="UP001447188">
    <property type="component" value="Unassembled WGS sequence"/>
</dbReference>